<dbReference type="InterPro" id="IPR001466">
    <property type="entry name" value="Beta-lactam-related"/>
</dbReference>
<dbReference type="InterPro" id="IPR051478">
    <property type="entry name" value="Beta-lactamase-like_AB/R"/>
</dbReference>
<protein>
    <submittedName>
        <fullName evidence="4">D-alanyl-D-alanine-carboxypeptidase/endopeptidase AmpH</fullName>
    </submittedName>
</protein>
<dbReference type="Pfam" id="PF00144">
    <property type="entry name" value="Beta-lactamase"/>
    <property type="match status" value="1"/>
</dbReference>
<feature type="signal peptide" evidence="1">
    <location>
        <begin position="1"/>
        <end position="20"/>
    </location>
</feature>
<dbReference type="EMBL" id="MU864940">
    <property type="protein sequence ID" value="KAK4465288.1"/>
    <property type="molecule type" value="Genomic_DNA"/>
</dbReference>
<proteinExistence type="predicted"/>
<sequence>MTLLSDHILLLCALARLSHGQNCPLLGPAYPPITDPASSQILHAAKAVVDEGIAQILSSPQFGNSAASFSIQVFSLYSDEPIYEYYHTNVFGTNTSLAENHSVGPETLYRIASISKVVSVYAILARISDKYWNEPVTKYVPELEAAAGNQPSNAVDSARWSEVTLGAVASHMSGIGSRYAFGDLSTIIPSGTPGLPDLNETDTIQCGAVARTCTRAESMEMILRKQPVFPSYQSPAYSDMAFQLLAYAIENITGQQFATLVEDELLKPLGLTRTFLSTPTNDSNAVIVDGWTADFGDLAPTGGYIQSIADLSKLGKSILDSSLLSPQATRKWLKPISHTANPSVSVGRPWEILRLNVPVSSTSSTTRLVDVYSKGGAFAQYFSLLSLSPDHSMGIALLTAGPSAEPIRQALQQLLTTTWVAAGEHAAREHARVNFAGNYTLPDNSSAEITLLPNEPALFLASLVSNGTDMLAFVGGLVSPGSAAGIKGWLYPTTLAESNRLAFRAVYGRLGQPAGEMCGSWAVIDGIRYGGNPADLFIFKVGDDGRAKAIEIPILKKTLRRTE</sequence>
<dbReference type="PANTHER" id="PTHR22935">
    <property type="entry name" value="PENICILLIN-BINDING PROTEIN"/>
    <property type="match status" value="1"/>
</dbReference>
<evidence type="ECO:0000259" key="2">
    <source>
        <dbReference type="Pfam" id="PF00144"/>
    </source>
</evidence>
<comment type="caution">
    <text evidence="4">The sequence shown here is derived from an EMBL/GenBank/DDBJ whole genome shotgun (WGS) entry which is preliminary data.</text>
</comment>
<feature type="domain" description="Beta-lactamase-like ARB-00930-like C-terminal" evidence="3">
    <location>
        <begin position="427"/>
        <end position="562"/>
    </location>
</feature>
<dbReference type="AlphaFoldDB" id="A0AAV9HX27"/>
<accession>A0AAV9HX27</accession>
<evidence type="ECO:0000313" key="4">
    <source>
        <dbReference type="EMBL" id="KAK4465288.1"/>
    </source>
</evidence>
<dbReference type="Pfam" id="PF26335">
    <property type="entry name" value="ARB_00930_C"/>
    <property type="match status" value="1"/>
</dbReference>
<keyword evidence="5" id="KW-1185">Reference proteome</keyword>
<name>A0AAV9HX27_9PEZI</name>
<evidence type="ECO:0000313" key="5">
    <source>
        <dbReference type="Proteomes" id="UP001321749"/>
    </source>
</evidence>
<reference evidence="4" key="1">
    <citation type="journal article" date="2023" name="Mol. Phylogenet. Evol.">
        <title>Genome-scale phylogeny and comparative genomics of the fungal order Sordariales.</title>
        <authorList>
            <person name="Hensen N."/>
            <person name="Bonometti L."/>
            <person name="Westerberg I."/>
            <person name="Brannstrom I.O."/>
            <person name="Guillou S."/>
            <person name="Cros-Aarteil S."/>
            <person name="Calhoun S."/>
            <person name="Haridas S."/>
            <person name="Kuo A."/>
            <person name="Mondo S."/>
            <person name="Pangilinan J."/>
            <person name="Riley R."/>
            <person name="LaButti K."/>
            <person name="Andreopoulos B."/>
            <person name="Lipzen A."/>
            <person name="Chen C."/>
            <person name="Yan M."/>
            <person name="Daum C."/>
            <person name="Ng V."/>
            <person name="Clum A."/>
            <person name="Steindorff A."/>
            <person name="Ohm R.A."/>
            <person name="Martin F."/>
            <person name="Silar P."/>
            <person name="Natvig D.O."/>
            <person name="Lalanne C."/>
            <person name="Gautier V."/>
            <person name="Ament-Velasquez S.L."/>
            <person name="Kruys A."/>
            <person name="Hutchinson M.I."/>
            <person name="Powell A.J."/>
            <person name="Barry K."/>
            <person name="Miller A.N."/>
            <person name="Grigoriev I.V."/>
            <person name="Debuchy R."/>
            <person name="Gladieux P."/>
            <person name="Hiltunen Thoren M."/>
            <person name="Johannesson H."/>
        </authorList>
    </citation>
    <scope>NUCLEOTIDE SEQUENCE</scope>
    <source>
        <strain evidence="4">PSN324</strain>
    </source>
</reference>
<keyword evidence="1" id="KW-0732">Signal</keyword>
<evidence type="ECO:0000259" key="3">
    <source>
        <dbReference type="Pfam" id="PF26335"/>
    </source>
</evidence>
<dbReference type="SUPFAM" id="SSF56601">
    <property type="entry name" value="beta-lactamase/transpeptidase-like"/>
    <property type="match status" value="1"/>
</dbReference>
<feature type="domain" description="Beta-lactamase-related" evidence="2">
    <location>
        <begin position="93"/>
        <end position="407"/>
    </location>
</feature>
<reference evidence="4" key="2">
    <citation type="submission" date="2023-06" db="EMBL/GenBank/DDBJ databases">
        <authorList>
            <consortium name="Lawrence Berkeley National Laboratory"/>
            <person name="Mondo S.J."/>
            <person name="Hensen N."/>
            <person name="Bonometti L."/>
            <person name="Westerberg I."/>
            <person name="Brannstrom I.O."/>
            <person name="Guillou S."/>
            <person name="Cros-Aarteil S."/>
            <person name="Calhoun S."/>
            <person name="Haridas S."/>
            <person name="Kuo A."/>
            <person name="Pangilinan J."/>
            <person name="Riley R."/>
            <person name="Labutti K."/>
            <person name="Andreopoulos B."/>
            <person name="Lipzen A."/>
            <person name="Chen C."/>
            <person name="Yanf M."/>
            <person name="Daum C."/>
            <person name="Ng V."/>
            <person name="Clum A."/>
            <person name="Steindorff A."/>
            <person name="Ohm R."/>
            <person name="Martin F."/>
            <person name="Silar P."/>
            <person name="Natvig D."/>
            <person name="Lalanne C."/>
            <person name="Gautier V."/>
            <person name="Ament-Velasquez S.L."/>
            <person name="Kruys A."/>
            <person name="Hutchinson M.I."/>
            <person name="Powell A.J."/>
            <person name="Barry K."/>
            <person name="Miller A.N."/>
            <person name="Grigoriev I.V."/>
            <person name="Debuchy R."/>
            <person name="Gladieux P."/>
            <person name="Thoren M.H."/>
            <person name="Johannesson H."/>
        </authorList>
    </citation>
    <scope>NUCLEOTIDE SEQUENCE</scope>
    <source>
        <strain evidence="4">PSN324</strain>
    </source>
</reference>
<dbReference type="Gene3D" id="3.40.710.10">
    <property type="entry name" value="DD-peptidase/beta-lactamase superfamily"/>
    <property type="match status" value="1"/>
</dbReference>
<gene>
    <name evidence="4" type="ORF">QBC42DRAFT_294268</name>
</gene>
<dbReference type="Proteomes" id="UP001321749">
    <property type="component" value="Unassembled WGS sequence"/>
</dbReference>
<dbReference type="InterPro" id="IPR012338">
    <property type="entry name" value="Beta-lactam/transpept-like"/>
</dbReference>
<dbReference type="InterPro" id="IPR058664">
    <property type="entry name" value="ARB_00930-like_C"/>
</dbReference>
<dbReference type="PANTHER" id="PTHR22935:SF97">
    <property type="entry name" value="BETA-LACTAMASE-RELATED DOMAIN-CONTAINING PROTEIN"/>
    <property type="match status" value="1"/>
</dbReference>
<organism evidence="4 5">
    <name type="scientific">Cladorrhinum samala</name>
    <dbReference type="NCBI Taxonomy" id="585594"/>
    <lineage>
        <taxon>Eukaryota</taxon>
        <taxon>Fungi</taxon>
        <taxon>Dikarya</taxon>
        <taxon>Ascomycota</taxon>
        <taxon>Pezizomycotina</taxon>
        <taxon>Sordariomycetes</taxon>
        <taxon>Sordariomycetidae</taxon>
        <taxon>Sordariales</taxon>
        <taxon>Podosporaceae</taxon>
        <taxon>Cladorrhinum</taxon>
    </lineage>
</organism>
<evidence type="ECO:0000256" key="1">
    <source>
        <dbReference type="SAM" id="SignalP"/>
    </source>
</evidence>
<feature type="chain" id="PRO_5043956415" evidence="1">
    <location>
        <begin position="21"/>
        <end position="563"/>
    </location>
</feature>